<keyword evidence="2" id="KW-1185">Reference proteome</keyword>
<proteinExistence type="predicted"/>
<dbReference type="Proteomes" id="UP000822688">
    <property type="component" value="Chromosome V"/>
</dbReference>
<evidence type="ECO:0000313" key="1">
    <source>
        <dbReference type="EMBL" id="KAG0574789.1"/>
    </source>
</evidence>
<organism evidence="1 2">
    <name type="scientific">Ceratodon purpureus</name>
    <name type="common">Fire moss</name>
    <name type="synonym">Dicranum purpureum</name>
    <dbReference type="NCBI Taxonomy" id="3225"/>
    <lineage>
        <taxon>Eukaryota</taxon>
        <taxon>Viridiplantae</taxon>
        <taxon>Streptophyta</taxon>
        <taxon>Embryophyta</taxon>
        <taxon>Bryophyta</taxon>
        <taxon>Bryophytina</taxon>
        <taxon>Bryopsida</taxon>
        <taxon>Dicranidae</taxon>
        <taxon>Pseudoditrichales</taxon>
        <taxon>Ditrichaceae</taxon>
        <taxon>Ceratodon</taxon>
    </lineage>
</organism>
<gene>
    <name evidence="1" type="ORF">KC19_VG291400</name>
</gene>
<dbReference type="EMBL" id="CM026426">
    <property type="protein sequence ID" value="KAG0574789.1"/>
    <property type="molecule type" value="Genomic_DNA"/>
</dbReference>
<name>A0A8T0HVP3_CERPU</name>
<sequence length="43" mass="5076">MRWSWAALEYIIRRALHFSSHDSAWCSPRDIKCTSPQRGIDKV</sequence>
<evidence type="ECO:0000313" key="2">
    <source>
        <dbReference type="Proteomes" id="UP000822688"/>
    </source>
</evidence>
<reference evidence="1" key="1">
    <citation type="submission" date="2020-06" db="EMBL/GenBank/DDBJ databases">
        <title>WGS assembly of Ceratodon purpureus strain R40.</title>
        <authorList>
            <person name="Carey S.B."/>
            <person name="Jenkins J."/>
            <person name="Shu S."/>
            <person name="Lovell J.T."/>
            <person name="Sreedasyam A."/>
            <person name="Maumus F."/>
            <person name="Tiley G.P."/>
            <person name="Fernandez-Pozo N."/>
            <person name="Barry K."/>
            <person name="Chen C."/>
            <person name="Wang M."/>
            <person name="Lipzen A."/>
            <person name="Daum C."/>
            <person name="Saski C.A."/>
            <person name="Payton A.C."/>
            <person name="Mcbreen J.C."/>
            <person name="Conrad R.E."/>
            <person name="Kollar L.M."/>
            <person name="Olsson S."/>
            <person name="Huttunen S."/>
            <person name="Landis J.B."/>
            <person name="Wickett N.J."/>
            <person name="Johnson M.G."/>
            <person name="Rensing S.A."/>
            <person name="Grimwood J."/>
            <person name="Schmutz J."/>
            <person name="Mcdaniel S.F."/>
        </authorList>
    </citation>
    <scope>NUCLEOTIDE SEQUENCE</scope>
    <source>
        <strain evidence="1">R40</strain>
    </source>
</reference>
<accession>A0A8T0HVP3</accession>
<dbReference type="AlphaFoldDB" id="A0A8T0HVP3"/>
<comment type="caution">
    <text evidence="1">The sequence shown here is derived from an EMBL/GenBank/DDBJ whole genome shotgun (WGS) entry which is preliminary data.</text>
</comment>
<protein>
    <submittedName>
        <fullName evidence="1">Uncharacterized protein</fullName>
    </submittedName>
</protein>